<protein>
    <recommendedName>
        <fullName evidence="1">Glycosyltransferase 2-like domain-containing protein</fullName>
    </recommendedName>
</protein>
<gene>
    <name evidence="2" type="ORF">FFWV33_07835</name>
</gene>
<proteinExistence type="predicted"/>
<evidence type="ECO:0000259" key="1">
    <source>
        <dbReference type="Pfam" id="PF00535"/>
    </source>
</evidence>
<organism evidence="2 3">
    <name type="scientific">Flavobacterium faecale</name>
    <dbReference type="NCBI Taxonomy" id="1355330"/>
    <lineage>
        <taxon>Bacteria</taxon>
        <taxon>Pseudomonadati</taxon>
        <taxon>Bacteroidota</taxon>
        <taxon>Flavobacteriia</taxon>
        <taxon>Flavobacteriales</taxon>
        <taxon>Flavobacteriaceae</taxon>
        <taxon>Flavobacterium</taxon>
    </lineage>
</organism>
<evidence type="ECO:0000313" key="2">
    <source>
        <dbReference type="EMBL" id="AWG21449.1"/>
    </source>
</evidence>
<dbReference type="PANTHER" id="PTHR22916">
    <property type="entry name" value="GLYCOSYLTRANSFERASE"/>
    <property type="match status" value="1"/>
</dbReference>
<dbReference type="GO" id="GO:0016758">
    <property type="term" value="F:hexosyltransferase activity"/>
    <property type="evidence" value="ECO:0007669"/>
    <property type="project" value="UniProtKB-ARBA"/>
</dbReference>
<dbReference type="InterPro" id="IPR029044">
    <property type="entry name" value="Nucleotide-diphossugar_trans"/>
</dbReference>
<dbReference type="Proteomes" id="UP000244527">
    <property type="component" value="Chromosome"/>
</dbReference>
<sequence length="310" mass="35839">MKQPPIVSVVMITYGHEQFIEQAINSVLMQECDFEIELILANDCSPDQTDVVIQKIIQTHPKASIISYYKQEVNMGMMPNFIFALQKAEGKYIALCDGDDYWTDKFKLQKQVDFLNSNLDYVLCFHSVAILKNDGSMVEDFITSLPPEYETIDTLAKLGNYIHTPSVVYRNVLEETPPEFELSPIGDYFLYMMLAEHGKLKFLQDQMSTYRYGVGLFSGTTHSIRLQKEVIMLACLLSYLKVGDFKKILLDRYILLVDEFKKSIEDKNKENLPIRPFLQRAIEYVKGNYKDPGKILNKVCFKVLNKVWTK</sequence>
<dbReference type="SUPFAM" id="SSF53448">
    <property type="entry name" value="Nucleotide-diphospho-sugar transferases"/>
    <property type="match status" value="1"/>
</dbReference>
<dbReference type="RefSeq" id="WP_108740387.1">
    <property type="nucleotide sequence ID" value="NZ_CP020918.1"/>
</dbReference>
<dbReference type="KEGG" id="ffa:FFWV33_07835"/>
<dbReference type="Pfam" id="PF00535">
    <property type="entry name" value="Glycos_transf_2"/>
    <property type="match status" value="1"/>
</dbReference>
<dbReference type="EMBL" id="CP020918">
    <property type="protein sequence ID" value="AWG21449.1"/>
    <property type="molecule type" value="Genomic_DNA"/>
</dbReference>
<name>A0A2S1LCG7_9FLAO</name>
<keyword evidence="3" id="KW-1185">Reference proteome</keyword>
<feature type="domain" description="Glycosyltransferase 2-like" evidence="1">
    <location>
        <begin position="8"/>
        <end position="172"/>
    </location>
</feature>
<dbReference type="InterPro" id="IPR001173">
    <property type="entry name" value="Glyco_trans_2-like"/>
</dbReference>
<dbReference type="AlphaFoldDB" id="A0A2S1LCG7"/>
<dbReference type="OrthoDB" id="199095at2"/>
<evidence type="ECO:0000313" key="3">
    <source>
        <dbReference type="Proteomes" id="UP000244527"/>
    </source>
</evidence>
<accession>A0A2S1LCG7</accession>
<reference evidence="2 3" key="1">
    <citation type="submission" date="2017-04" db="EMBL/GenBank/DDBJ databases">
        <title>Compelte genome sequence of WV33.</title>
        <authorList>
            <person name="Lee P.C."/>
        </authorList>
    </citation>
    <scope>NUCLEOTIDE SEQUENCE [LARGE SCALE GENOMIC DNA]</scope>
    <source>
        <strain evidence="2 3">WV33</strain>
    </source>
</reference>
<dbReference type="Gene3D" id="3.90.550.10">
    <property type="entry name" value="Spore Coat Polysaccharide Biosynthesis Protein SpsA, Chain A"/>
    <property type="match status" value="1"/>
</dbReference>
<dbReference type="PANTHER" id="PTHR22916:SF3">
    <property type="entry name" value="UDP-GLCNAC:BETAGAL BETA-1,3-N-ACETYLGLUCOSAMINYLTRANSFERASE-LIKE PROTEIN 1"/>
    <property type="match status" value="1"/>
</dbReference>